<keyword evidence="1" id="KW-0812">Transmembrane</keyword>
<keyword evidence="1" id="KW-1133">Transmembrane helix</keyword>
<evidence type="ECO:0000256" key="1">
    <source>
        <dbReference type="SAM" id="Phobius"/>
    </source>
</evidence>
<dbReference type="AlphaFoldDB" id="A0A6A7B7R3"/>
<evidence type="ECO:0000313" key="3">
    <source>
        <dbReference type="EMBL" id="KAF2851344.1"/>
    </source>
</evidence>
<keyword evidence="1" id="KW-0472">Membrane</keyword>
<dbReference type="OrthoDB" id="3533814at2759"/>
<dbReference type="Pfam" id="PF20237">
    <property type="entry name" value="DUF6594"/>
    <property type="match status" value="1"/>
</dbReference>
<keyword evidence="4" id="KW-1185">Reference proteome</keyword>
<feature type="domain" description="DUF6594" evidence="2">
    <location>
        <begin position="27"/>
        <end position="74"/>
    </location>
</feature>
<evidence type="ECO:0000259" key="2">
    <source>
        <dbReference type="Pfam" id="PF20237"/>
    </source>
</evidence>
<accession>A0A6A7B7R3</accession>
<name>A0A6A7B7R3_9PLEO</name>
<dbReference type="EMBL" id="MU006302">
    <property type="protein sequence ID" value="KAF2851344.1"/>
    <property type="molecule type" value="Genomic_DNA"/>
</dbReference>
<sequence>MSHELLDITTLSAEYLGQTPLEYAPGYPRVAGLMACDENLAIFRKFNRMAYLSTLHQQSKLLAIEREIDEMDALDNEFIVLVPQILKSLGLDEKDLKQFRAEHGPSNTMVDNFEQYIRGVKTDDIRLGEPYAPLESQRWLEVVFKAHHGSVVSYVFLRGEWRSKVRNADEFKIALVFRTGDSTELPMVLWQAGRVKKQFALAASWNFRGADIVLGRGTSQSAFFVGEGFQEQIRGYLATHGAFRCFVSFDTASPTPNISSAVAIISHAAQTTAGIITLGPPTVRKLYHVSPDDIALKKRMISLRDRFLMTRSSIQEDITRVSALNRLETQLAAYRSILTTNAQMSHLEAPKTRGLAALRHWFRGGAGNKLVPSSLPLQDLSKGVYAHRKHVKDLAAVGSLSGRGFLSCLTKILLPRLFKIAILVSVVGAFLGVSLLISAIVGLDPLDI</sequence>
<protein>
    <recommendedName>
        <fullName evidence="2">DUF6594 domain-containing protein</fullName>
    </recommendedName>
</protein>
<feature type="transmembrane region" description="Helical" evidence="1">
    <location>
        <begin position="420"/>
        <end position="443"/>
    </location>
</feature>
<dbReference type="PANTHER" id="PTHR34502">
    <property type="entry name" value="DUF6594 DOMAIN-CONTAINING PROTEIN-RELATED"/>
    <property type="match status" value="1"/>
</dbReference>
<dbReference type="PANTHER" id="PTHR34502:SF5">
    <property type="entry name" value="DUF6594 DOMAIN-CONTAINING PROTEIN"/>
    <property type="match status" value="1"/>
</dbReference>
<proteinExistence type="predicted"/>
<organism evidence="3 4">
    <name type="scientific">Plenodomus tracheiphilus IPT5</name>
    <dbReference type="NCBI Taxonomy" id="1408161"/>
    <lineage>
        <taxon>Eukaryota</taxon>
        <taxon>Fungi</taxon>
        <taxon>Dikarya</taxon>
        <taxon>Ascomycota</taxon>
        <taxon>Pezizomycotina</taxon>
        <taxon>Dothideomycetes</taxon>
        <taxon>Pleosporomycetidae</taxon>
        <taxon>Pleosporales</taxon>
        <taxon>Pleosporineae</taxon>
        <taxon>Leptosphaeriaceae</taxon>
        <taxon>Plenodomus</taxon>
    </lineage>
</organism>
<dbReference type="InterPro" id="IPR046529">
    <property type="entry name" value="DUF6594"/>
</dbReference>
<evidence type="ECO:0000313" key="4">
    <source>
        <dbReference type="Proteomes" id="UP000799423"/>
    </source>
</evidence>
<dbReference type="Proteomes" id="UP000799423">
    <property type="component" value="Unassembled WGS sequence"/>
</dbReference>
<gene>
    <name evidence="3" type="ORF">T440DRAFT_517349</name>
</gene>
<reference evidence="3" key="1">
    <citation type="submission" date="2020-01" db="EMBL/GenBank/DDBJ databases">
        <authorList>
            <consortium name="DOE Joint Genome Institute"/>
            <person name="Haridas S."/>
            <person name="Albert R."/>
            <person name="Binder M."/>
            <person name="Bloem J."/>
            <person name="Labutti K."/>
            <person name="Salamov A."/>
            <person name="Andreopoulos B."/>
            <person name="Baker S.E."/>
            <person name="Barry K."/>
            <person name="Bills G."/>
            <person name="Bluhm B.H."/>
            <person name="Cannon C."/>
            <person name="Castanera R."/>
            <person name="Culley D.E."/>
            <person name="Daum C."/>
            <person name="Ezra D."/>
            <person name="Gonzalez J.B."/>
            <person name="Henrissat B."/>
            <person name="Kuo A."/>
            <person name="Liang C."/>
            <person name="Lipzen A."/>
            <person name="Lutzoni F."/>
            <person name="Magnuson J."/>
            <person name="Mondo S."/>
            <person name="Nolan M."/>
            <person name="Ohm R."/>
            <person name="Pangilinan J."/>
            <person name="Park H.-J."/>
            <person name="Ramirez L."/>
            <person name="Alfaro M."/>
            <person name="Sun H."/>
            <person name="Tritt A."/>
            <person name="Yoshinaga Y."/>
            <person name="Zwiers L.-H."/>
            <person name="Turgeon B.G."/>
            <person name="Goodwin S.B."/>
            <person name="Spatafora J.W."/>
            <person name="Crous P.W."/>
            <person name="Grigoriev I.V."/>
        </authorList>
    </citation>
    <scope>NUCLEOTIDE SEQUENCE</scope>
    <source>
        <strain evidence="3">IPT5</strain>
    </source>
</reference>